<dbReference type="Pfam" id="PF22178">
    <property type="entry name" value="Gp5_trimer_C"/>
    <property type="match status" value="1"/>
</dbReference>
<dbReference type="SUPFAM" id="SSF69349">
    <property type="entry name" value="Phage fibre proteins"/>
    <property type="match status" value="1"/>
</dbReference>
<dbReference type="Gene3D" id="3.55.50.10">
    <property type="entry name" value="Baseplate protein-like domains"/>
    <property type="match status" value="1"/>
</dbReference>
<dbReference type="PANTHER" id="PTHR32305:SF15">
    <property type="entry name" value="PROTEIN RHSA-RELATED"/>
    <property type="match status" value="1"/>
</dbReference>
<evidence type="ECO:0000256" key="5">
    <source>
        <dbReference type="SAM" id="MobiDB-lite"/>
    </source>
</evidence>
<dbReference type="NCBIfam" id="TIGR03361">
    <property type="entry name" value="VI_Rhs_Vgr"/>
    <property type="match status" value="1"/>
</dbReference>
<evidence type="ECO:0000259" key="7">
    <source>
        <dbReference type="Pfam" id="PF04717"/>
    </source>
</evidence>
<name>A0ABM5NAU3_9BURK</name>
<dbReference type="Pfam" id="PF14412">
    <property type="entry name" value="AHH"/>
    <property type="match status" value="1"/>
</dbReference>
<evidence type="ECO:0000259" key="9">
    <source>
        <dbReference type="Pfam" id="PF22178"/>
    </source>
</evidence>
<dbReference type="PANTHER" id="PTHR32305">
    <property type="match status" value="1"/>
</dbReference>
<dbReference type="EMBL" id="CP003264">
    <property type="protein sequence ID" value="AFN36066.1"/>
    <property type="molecule type" value="Genomic_DNA"/>
</dbReference>
<dbReference type="RefSeq" id="WP_014840443.1">
    <property type="nucleotide sequence ID" value="NC_018108.1"/>
</dbReference>
<dbReference type="Pfam" id="PF03527">
    <property type="entry name" value="RHS"/>
    <property type="match status" value="1"/>
</dbReference>
<dbReference type="Pfam" id="PF04717">
    <property type="entry name" value="Phage_base_V"/>
    <property type="match status" value="1"/>
</dbReference>
<dbReference type="Gene3D" id="2.180.10.10">
    <property type="entry name" value="RHS repeat-associated core"/>
    <property type="match status" value="3"/>
</dbReference>
<dbReference type="Gene3D" id="2.40.50.230">
    <property type="entry name" value="Gp5 N-terminal domain"/>
    <property type="match status" value="1"/>
</dbReference>
<evidence type="ECO:0000259" key="8">
    <source>
        <dbReference type="Pfam" id="PF20148"/>
    </source>
</evidence>
<dbReference type="Proteomes" id="UP000003121">
    <property type="component" value="Chromosome"/>
</dbReference>
<comment type="subcellular location">
    <subcellularLocation>
        <location evidence="1">Secreted</location>
    </subcellularLocation>
</comment>
<feature type="compositionally biased region" description="Basic and acidic residues" evidence="5">
    <location>
        <begin position="794"/>
        <end position="823"/>
    </location>
</feature>
<dbReference type="InterPro" id="IPR017847">
    <property type="entry name" value="T6SS_RhsGE_Vgr_subset"/>
</dbReference>
<evidence type="ECO:0000259" key="6">
    <source>
        <dbReference type="Pfam" id="PF03527"/>
    </source>
</evidence>
<dbReference type="InterPro" id="IPR022385">
    <property type="entry name" value="Rhs_assc_core"/>
</dbReference>
<dbReference type="Pfam" id="PF05954">
    <property type="entry name" value="Phage_GPD"/>
    <property type="match status" value="1"/>
</dbReference>
<evidence type="ECO:0000313" key="12">
    <source>
        <dbReference type="Proteomes" id="UP000003121"/>
    </source>
</evidence>
<dbReference type="Gene3D" id="2.30.110.50">
    <property type="match status" value="1"/>
</dbReference>
<comment type="similarity">
    <text evidence="2">Belongs to the VgrG protein family.</text>
</comment>
<gene>
    <name evidence="11" type="ORF">KUI_0997</name>
</gene>
<evidence type="ECO:0000313" key="11">
    <source>
        <dbReference type="EMBL" id="AFN36066.1"/>
    </source>
</evidence>
<evidence type="ECO:0000259" key="10">
    <source>
        <dbReference type="Pfam" id="PF25023"/>
    </source>
</evidence>
<feature type="domain" description="Teneurin-like YD-shell" evidence="10">
    <location>
        <begin position="1258"/>
        <end position="1413"/>
    </location>
</feature>
<feature type="compositionally biased region" description="Gly residues" evidence="5">
    <location>
        <begin position="781"/>
        <end position="793"/>
    </location>
</feature>
<proteinExistence type="inferred from homology"/>
<dbReference type="Pfam" id="PF25023">
    <property type="entry name" value="TEN_YD-shell"/>
    <property type="match status" value="1"/>
</dbReference>
<dbReference type="InterPro" id="IPR054030">
    <property type="entry name" value="Gp5_Vgr_C"/>
</dbReference>
<keyword evidence="3" id="KW-0964">Secreted</keyword>
<reference evidence="11 12" key="1">
    <citation type="journal article" date="2012" name="Vet. Microbiol.">
        <title>Comparative genomic analyses of the Taylorellae.</title>
        <authorList>
            <person name="Hauser H."/>
            <person name="Richter D.C."/>
            <person name="van Tonder A."/>
            <person name="Clark L."/>
            <person name="Preston A."/>
        </authorList>
    </citation>
    <scope>NUCLEOTIDE SEQUENCE [LARGE SCALE GENOMIC DNA]</scope>
    <source>
        <strain evidence="11 12">ATCC 35865</strain>
    </source>
</reference>
<dbReference type="SUPFAM" id="SSF69255">
    <property type="entry name" value="gp5 N-terminal domain-like"/>
    <property type="match status" value="1"/>
</dbReference>
<keyword evidence="4" id="KW-0677">Repeat</keyword>
<dbReference type="NCBIfam" id="TIGR03696">
    <property type="entry name" value="Rhs_assc_core"/>
    <property type="match status" value="1"/>
</dbReference>
<dbReference type="InterPro" id="IPR006530">
    <property type="entry name" value="YD"/>
</dbReference>
<sequence>MNRIVNLKTIFGDSLRFLSLKGKDELSNLFEYRVQAVAEDKPIDQTQLLGTDVSIEIDTEKSLRYINGMISSVRKVSEKIEDARKYFIYEFTVVPHLWYSTQTNNSRIFQEMTAVDVVKKVLEDYDVYIENKLFESYRKWNYCVQYNETDFSFVSRLLEHEGIYYWFRHDDKKHYLVLTDSKDTHPKLPVNGTAYFYHEDKVAYAHDQHVFDWQSGGQITSSSYSTQDYNFENPRGDLSGESNVGSKYSAGRELDIYEPFGGYISADESEHYAKVHLESLQALQDYAEARTRLRDLASGYKIELKQAPYAADDGEYLVVKTEYDISVQSYVSGDDVNYNLQTSALLIPADVQYRAPRIHKEPKMGGPQTAVVTGPAGEEIWTDKYGRIKVQFHWDRDGKRDENSSCWVRVSSPWAGSGFGGVQIPRVGEEVVVDFVDGQPDRPVVIGRVYNNENMPPVNLPDDATQSGFFTRSKNGDASNANRMMFEDSPGNELLSFVAERDMNTHVKDKQTQTIDGNVTSSISSFRSHTTHSTSDVTLKSGREAKYESDHERLIKTQLTEKIGGNLKEDYLDGVDETIKGTFTSTVSGVATHTMLGYHLNSETSDEEEVTGDVVQSVGVDEIFNINTKSKLNTGSLSWKTPKLGIESKSSSTKIDSASNVDVSAIFGYTMQTEASITNKAPLKFEFELLSSKNKITHVNDVSTSISLTGVKGSVGAQTLGLNVIYLSGVVQNNSKQYFSVGASGISGQLIGKENKDGSLATDLVGLRFNRGLKVWFSGPDSGGGSGKGGSGKGKSDKKEGGGDDKGGKDKNKKSDEPSADCKECKGLSSSKILLAPVVGMAVDGIVDIGMDLASGAVSQATSPHSIDFSLGEERFYHTDFALPGIKKISWTRMYRSNNYAFDQQSVLSPLGPRWMTPYMQFIYLHEETPVFVNFEGRLVRCPQQLPINKEIYDRNEELFWSQVDPDTLQIRYKNDNKLIFKKIGSVFRLHLCTDAQNNILKLDYDDESRLSNLENDLYNLYFRYDDQNRFDEVYYYETDLETGNKVEVVLAKYSYDADGNLITATDRYALSNKYKYQSNHLITRYEDKTARGVNLSWEIDGSHGRCVHESLDDGSEALYIRYERKELSTYVTDALGQTTKYVFNEDNYLMQIHYCDGTKRINERDKYNNITQVRYQDGTTSKFVYDAFDNLVEVLQPDNTSIRYDYDLDNNLITLTDPMGYEWHRTYNNLKLVESEIDPLGHVTKYQYNTKGQVIRIQDAKGGNKHILYHPTGEVASFRDCSGKTTKWDYDLLGRVVKMTEPCGTTEVYTYDYYSNICKVERSGTNPVYLEHDAEGRLLKFIDGLDRETRYEYNSAGRTETRIDALNNEVGYRYDVLGRLSKLINENNDKYLFEYDPLSRLVYERGFDGKEKRYQVNKLTGRLDSVTFVDQTLSFQYDIMGRMTKTTSADEVREYDYDLNGRLTLAKNPLSENQFELDALGNVLREIHSYDIFDHHVTKLWRFEYDELSNLIKTVRPDGKEVDYLRYGSGHLHGMLLDKERIVDYERDDNHREVKRHWAQDMLQTTAYDAAGRLANQHTQSGKYVKKSILNRDYQYDGANQLINIKDSRKGELSYRYDPIGRLINAKGPLGEETFSFDPAHNILSKEHSALSTYQHQVENTLPSGLSKVMGNLLRHISGSHFDYDQRGNLIKKESAKGIQTFDWDGFNQMKSSTFRGARAGSRLDTQYRYDVFGRRIGKRVVDVRTKEVLEQTLYDWDGLTIASEDRIGEQLAVQAQIRKDAGSETRKLSSEVQYLYEDGEFVPLVQYTNTAAVGFGYGVAGGGSGGAGSLGGGSKGVAPAVYHYVNDQIGTPQILMNAEQEVVWEAQAKAWGDTIISAPVSDDGVINNHRFQGQYFDAESELHYNTFRYYDPEIGRFISLDPIGLLGGLNSFLYAPNPVEWIDPIGWSGYKLRKYMEAVNIFRPSGSWNAVWQTHHIIPQQVWKKESAFLKEIGMVGSEFGKNGWRNGIYMPSTMVDAQNAGRMFWHRGSHGTYNADVAKKIDSIKSEYDDNVNNKGMCQSEAKSIAKQKVTQLQDKLRTGLSANANYHVRLH</sequence>
<feature type="region of interest" description="Disordered" evidence="5">
    <location>
        <begin position="780"/>
        <end position="823"/>
    </location>
</feature>
<dbReference type="InterPro" id="IPR032871">
    <property type="entry name" value="AHH_dom_containing"/>
</dbReference>
<dbReference type="InterPro" id="IPR006533">
    <property type="entry name" value="T6SS_Vgr_RhsGE"/>
</dbReference>
<dbReference type="InterPro" id="IPR001826">
    <property type="entry name" value="RHS"/>
</dbReference>
<evidence type="ECO:0000256" key="4">
    <source>
        <dbReference type="ARBA" id="ARBA00022737"/>
    </source>
</evidence>
<feature type="domain" description="RHS protein conserved region" evidence="6">
    <location>
        <begin position="1843"/>
        <end position="1877"/>
    </location>
</feature>
<dbReference type="InterPro" id="IPR006531">
    <property type="entry name" value="Gp5/Vgr_OB"/>
</dbReference>
<feature type="domain" description="Gp5/Type VI secretion system Vgr protein OB-fold" evidence="7">
    <location>
        <begin position="383"/>
        <end position="450"/>
    </location>
</feature>
<dbReference type="InterPro" id="IPR050708">
    <property type="entry name" value="T6SS_VgrG/RHS"/>
</dbReference>
<dbReference type="InterPro" id="IPR037026">
    <property type="entry name" value="Vgr_OB-fold_dom_sf"/>
</dbReference>
<organism evidence="11 12">
    <name type="scientific">Taylorella equigenitalis ATCC 35865</name>
    <dbReference type="NCBI Taxonomy" id="743973"/>
    <lineage>
        <taxon>Bacteria</taxon>
        <taxon>Pseudomonadati</taxon>
        <taxon>Pseudomonadota</taxon>
        <taxon>Betaproteobacteria</taxon>
        <taxon>Burkholderiales</taxon>
        <taxon>Alcaligenaceae</taxon>
        <taxon>Taylorella</taxon>
    </lineage>
</organism>
<accession>A0ABM5NAU3</accession>
<evidence type="ECO:0000256" key="2">
    <source>
        <dbReference type="ARBA" id="ARBA00005558"/>
    </source>
</evidence>
<dbReference type="Gene3D" id="4.10.220.110">
    <property type="match status" value="1"/>
</dbReference>
<keyword evidence="12" id="KW-1185">Reference proteome</keyword>
<evidence type="ECO:0000256" key="1">
    <source>
        <dbReference type="ARBA" id="ARBA00004613"/>
    </source>
</evidence>
<feature type="domain" description="DUF6531" evidence="8">
    <location>
        <begin position="865"/>
        <end position="940"/>
    </location>
</feature>
<protein>
    <recommendedName>
        <fullName evidence="13">RHS repeat-associated core domain protein</fullName>
    </recommendedName>
</protein>
<dbReference type="InterPro" id="IPR056823">
    <property type="entry name" value="TEN-like_YD-shell"/>
</dbReference>
<dbReference type="SUPFAM" id="SSF69279">
    <property type="entry name" value="Phage tail proteins"/>
    <property type="match status" value="2"/>
</dbReference>
<evidence type="ECO:0000256" key="3">
    <source>
        <dbReference type="ARBA" id="ARBA00022525"/>
    </source>
</evidence>
<dbReference type="NCBIfam" id="TIGR01643">
    <property type="entry name" value="YD_repeat_2x"/>
    <property type="match status" value="3"/>
</dbReference>
<feature type="domain" description="Gp5/Type VI secretion system Vgr C-terminal trimerisation" evidence="9">
    <location>
        <begin position="467"/>
        <end position="569"/>
    </location>
</feature>
<dbReference type="Pfam" id="PF20148">
    <property type="entry name" value="DUF6531"/>
    <property type="match status" value="1"/>
</dbReference>
<dbReference type="InterPro" id="IPR045351">
    <property type="entry name" value="DUF6531"/>
</dbReference>
<evidence type="ECO:0008006" key="13">
    <source>
        <dbReference type="Google" id="ProtNLM"/>
    </source>
</evidence>
<dbReference type="NCBIfam" id="TIGR01646">
    <property type="entry name" value="vgr_GE"/>
    <property type="match status" value="1"/>
</dbReference>